<dbReference type="AlphaFoldDB" id="A0AAN9LYB1"/>
<reference evidence="2 3" key="1">
    <citation type="submission" date="2024-01" db="EMBL/GenBank/DDBJ databases">
        <title>The genomes of 5 underutilized Papilionoideae crops provide insights into root nodulation and disease resistanc.</title>
        <authorList>
            <person name="Jiang F."/>
        </authorList>
    </citation>
    <scope>NUCLEOTIDE SEQUENCE [LARGE SCALE GENOMIC DNA]</scope>
    <source>
        <strain evidence="2">LVBAO_FW01</strain>
        <tissue evidence="2">Leaves</tissue>
    </source>
</reference>
<feature type="transmembrane region" description="Helical" evidence="1">
    <location>
        <begin position="12"/>
        <end position="31"/>
    </location>
</feature>
<proteinExistence type="predicted"/>
<evidence type="ECO:0000313" key="2">
    <source>
        <dbReference type="EMBL" id="KAK7344412.1"/>
    </source>
</evidence>
<dbReference type="Proteomes" id="UP001367508">
    <property type="component" value="Unassembled WGS sequence"/>
</dbReference>
<comment type="caution">
    <text evidence="2">The sequence shown here is derived from an EMBL/GenBank/DDBJ whole genome shotgun (WGS) entry which is preliminary data.</text>
</comment>
<accession>A0AAN9LYB1</accession>
<keyword evidence="3" id="KW-1185">Reference proteome</keyword>
<gene>
    <name evidence="2" type="ORF">VNO77_13968</name>
</gene>
<keyword evidence="1" id="KW-0472">Membrane</keyword>
<name>A0AAN9LYB1_CANGL</name>
<sequence>MGPTHRSLRRSGIIVLYVAPFSCIIITAGNWQRATQYSPPLSTPSYNHSHLKRVRAYRCSYLVVVTTNRIGLVATKTNVQIHAVNSEDAKPHQTMEWKHTHSHFVESNGRSQLPKIKILWSLTFHAYLLSMIHNMAPKYKKIVTYLFIIAVTFRRKRKRKKLLFVTLSPPQAPHFVKKWGSQHCKRNHESIALPVVLIGLGILDRPNYDEGETERIGGCVQPKFKHGLQVLKVGSAVCRYAFPEHDDKESHSIPPQRHT</sequence>
<dbReference type="EMBL" id="JAYMYQ010000003">
    <property type="protein sequence ID" value="KAK7344412.1"/>
    <property type="molecule type" value="Genomic_DNA"/>
</dbReference>
<keyword evidence="1" id="KW-0812">Transmembrane</keyword>
<organism evidence="2 3">
    <name type="scientific">Canavalia gladiata</name>
    <name type="common">Sword bean</name>
    <name type="synonym">Dolichos gladiatus</name>
    <dbReference type="NCBI Taxonomy" id="3824"/>
    <lineage>
        <taxon>Eukaryota</taxon>
        <taxon>Viridiplantae</taxon>
        <taxon>Streptophyta</taxon>
        <taxon>Embryophyta</taxon>
        <taxon>Tracheophyta</taxon>
        <taxon>Spermatophyta</taxon>
        <taxon>Magnoliopsida</taxon>
        <taxon>eudicotyledons</taxon>
        <taxon>Gunneridae</taxon>
        <taxon>Pentapetalae</taxon>
        <taxon>rosids</taxon>
        <taxon>fabids</taxon>
        <taxon>Fabales</taxon>
        <taxon>Fabaceae</taxon>
        <taxon>Papilionoideae</taxon>
        <taxon>50 kb inversion clade</taxon>
        <taxon>NPAAA clade</taxon>
        <taxon>indigoferoid/millettioid clade</taxon>
        <taxon>Phaseoleae</taxon>
        <taxon>Canavalia</taxon>
    </lineage>
</organism>
<protein>
    <submittedName>
        <fullName evidence="2">Uncharacterized protein</fullName>
    </submittedName>
</protein>
<evidence type="ECO:0000256" key="1">
    <source>
        <dbReference type="SAM" id="Phobius"/>
    </source>
</evidence>
<keyword evidence="1" id="KW-1133">Transmembrane helix</keyword>
<evidence type="ECO:0000313" key="3">
    <source>
        <dbReference type="Proteomes" id="UP001367508"/>
    </source>
</evidence>